<dbReference type="InterPro" id="IPR023405">
    <property type="entry name" value="Topo_IA_core_domain"/>
</dbReference>
<name>E6U7L4_ETHHY</name>
<evidence type="ECO:0000313" key="2">
    <source>
        <dbReference type="Proteomes" id="UP000001551"/>
    </source>
</evidence>
<dbReference type="SUPFAM" id="SSF56712">
    <property type="entry name" value="Prokaryotic type I DNA topoisomerase"/>
    <property type="match status" value="1"/>
</dbReference>
<dbReference type="Proteomes" id="UP000001551">
    <property type="component" value="Chromosome"/>
</dbReference>
<dbReference type="EMBL" id="CP002400">
    <property type="protein sequence ID" value="ADU27037.1"/>
    <property type="molecule type" value="Genomic_DNA"/>
</dbReference>
<dbReference type="AlphaFoldDB" id="E6U7L4"/>
<dbReference type="eggNOG" id="COG0550">
    <property type="taxonomic scope" value="Bacteria"/>
</dbReference>
<sequence length="58" mass="6376">MIPIITEKPGAASILAKVVDAETRGNGFFSGNGYFVFWRRGHLVELAAPDTYTPDYSK</sequence>
<dbReference type="RefSeq" id="WP_013485392.1">
    <property type="nucleotide sequence ID" value="NC_014828.1"/>
</dbReference>
<gene>
    <name evidence="1" type="ordered locus">Ethha_1500</name>
</gene>
<dbReference type="Gene3D" id="3.40.50.140">
    <property type="match status" value="1"/>
</dbReference>
<proteinExistence type="predicted"/>
<reference evidence="1 2" key="1">
    <citation type="submission" date="2010-12" db="EMBL/GenBank/DDBJ databases">
        <title>Complete sequence of Ethanoligenens harbinense YUAN-3.</title>
        <authorList>
            <person name="Lucas S."/>
            <person name="Copeland A."/>
            <person name="Lapidus A."/>
            <person name="Cheng J.-F."/>
            <person name="Bruce D."/>
            <person name="Goodwin L."/>
            <person name="Pitluck S."/>
            <person name="Chertkov O."/>
            <person name="Misra M."/>
            <person name="Detter J.C."/>
            <person name="Han C."/>
            <person name="Tapia R."/>
            <person name="Land M."/>
            <person name="Hauser L."/>
            <person name="Jeffries C."/>
            <person name="Kyrpides N."/>
            <person name="Ivanova N."/>
            <person name="Mikhailova N."/>
            <person name="Wang A."/>
            <person name="Mouttaki H."/>
            <person name="He Z."/>
            <person name="Zhou J."/>
            <person name="Hemme C.L."/>
            <person name="Woyke T."/>
        </authorList>
    </citation>
    <scope>NUCLEOTIDE SEQUENCE [LARGE SCALE GENOMIC DNA]</scope>
    <source>
        <strain evidence="2">DSM 18485 / JCM 12961 / CGMCC 1.5033 / YUAN-3</strain>
    </source>
</reference>
<evidence type="ECO:0000313" key="1">
    <source>
        <dbReference type="EMBL" id="ADU27037.1"/>
    </source>
</evidence>
<keyword evidence="1" id="KW-0413">Isomerase</keyword>
<dbReference type="GO" id="GO:0016853">
    <property type="term" value="F:isomerase activity"/>
    <property type="evidence" value="ECO:0007669"/>
    <property type="project" value="UniProtKB-KW"/>
</dbReference>
<dbReference type="HOGENOM" id="CLU_002929_5_4_9"/>
<protein>
    <submittedName>
        <fullName evidence="1">DNA topoisomerase III</fullName>
    </submittedName>
</protein>
<accession>E6U7L4</accession>
<dbReference type="STRING" id="663278.Ethha_1500"/>
<dbReference type="KEGG" id="eha:Ethha_1500"/>
<keyword evidence="2" id="KW-1185">Reference proteome</keyword>
<organism evidence="1 2">
    <name type="scientific">Ethanoligenens harbinense (strain DSM 18485 / JCM 12961 / CGMCC 1.5033 / YUAN-3)</name>
    <dbReference type="NCBI Taxonomy" id="663278"/>
    <lineage>
        <taxon>Bacteria</taxon>
        <taxon>Bacillati</taxon>
        <taxon>Bacillota</taxon>
        <taxon>Clostridia</taxon>
        <taxon>Eubacteriales</taxon>
        <taxon>Oscillospiraceae</taxon>
        <taxon>Ethanoligenens</taxon>
    </lineage>
</organism>